<reference evidence="1" key="1">
    <citation type="submission" date="2022-04" db="EMBL/GenBank/DDBJ databases">
        <title>Genome of the entomopathogenic fungus Entomophthora muscae.</title>
        <authorList>
            <person name="Elya C."/>
            <person name="Lovett B.R."/>
            <person name="Lee E."/>
            <person name="Macias A.M."/>
            <person name="Hajek A.E."/>
            <person name="De Bivort B.L."/>
            <person name="Kasson M.T."/>
            <person name="De Fine Licht H.H."/>
            <person name="Stajich J.E."/>
        </authorList>
    </citation>
    <scope>NUCLEOTIDE SEQUENCE</scope>
    <source>
        <strain evidence="1">Berkeley</strain>
    </source>
</reference>
<evidence type="ECO:0000313" key="2">
    <source>
        <dbReference type="Proteomes" id="UP001165960"/>
    </source>
</evidence>
<accession>A0ACC2TM44</accession>
<dbReference type="EMBL" id="QTSX02002379">
    <property type="protein sequence ID" value="KAJ9075743.1"/>
    <property type="molecule type" value="Genomic_DNA"/>
</dbReference>
<comment type="caution">
    <text evidence="1">The sequence shown here is derived from an EMBL/GenBank/DDBJ whole genome shotgun (WGS) entry which is preliminary data.</text>
</comment>
<protein>
    <submittedName>
        <fullName evidence="1">Uncharacterized protein</fullName>
    </submittedName>
</protein>
<gene>
    <name evidence="1" type="ORF">DSO57_1032797</name>
</gene>
<dbReference type="Proteomes" id="UP001165960">
    <property type="component" value="Unassembled WGS sequence"/>
</dbReference>
<name>A0ACC2TM44_9FUNG</name>
<proteinExistence type="predicted"/>
<keyword evidence="2" id="KW-1185">Reference proteome</keyword>
<organism evidence="1 2">
    <name type="scientific">Entomophthora muscae</name>
    <dbReference type="NCBI Taxonomy" id="34485"/>
    <lineage>
        <taxon>Eukaryota</taxon>
        <taxon>Fungi</taxon>
        <taxon>Fungi incertae sedis</taxon>
        <taxon>Zoopagomycota</taxon>
        <taxon>Entomophthoromycotina</taxon>
        <taxon>Entomophthoromycetes</taxon>
        <taxon>Entomophthorales</taxon>
        <taxon>Entomophthoraceae</taxon>
        <taxon>Entomophthora</taxon>
    </lineage>
</organism>
<sequence length="116" mass="13860">MNPGKRRDADMKREQINLKLQEKLSKEKEALKEKLEQEKRQKQAWKEEAIRERQRRETEKKALSKLKDEASRSHFLCTVSEPKIFYLPRKLLPELDAQISNQKKQISEKIDTNQKA</sequence>
<evidence type="ECO:0000313" key="1">
    <source>
        <dbReference type="EMBL" id="KAJ9075743.1"/>
    </source>
</evidence>